<dbReference type="AlphaFoldDB" id="A0AAN6JES8"/>
<accession>A0AAN6JES8</accession>
<feature type="transmembrane region" description="Helical" evidence="1">
    <location>
        <begin position="159"/>
        <end position="176"/>
    </location>
</feature>
<evidence type="ECO:0000313" key="2">
    <source>
        <dbReference type="EMBL" id="KAK0327046.1"/>
    </source>
</evidence>
<name>A0AAN6JES8_9PEZI</name>
<comment type="caution">
    <text evidence="2">The sequence shown here is derived from an EMBL/GenBank/DDBJ whole genome shotgun (WGS) entry which is preliminary data.</text>
</comment>
<dbReference type="EMBL" id="JASUXU010000003">
    <property type="protein sequence ID" value="KAK0327046.1"/>
    <property type="molecule type" value="Genomic_DNA"/>
</dbReference>
<keyword evidence="1" id="KW-1133">Transmembrane helix</keyword>
<organism evidence="2 3">
    <name type="scientific">Friedmanniomyces endolithicus</name>
    <dbReference type="NCBI Taxonomy" id="329885"/>
    <lineage>
        <taxon>Eukaryota</taxon>
        <taxon>Fungi</taxon>
        <taxon>Dikarya</taxon>
        <taxon>Ascomycota</taxon>
        <taxon>Pezizomycotina</taxon>
        <taxon>Dothideomycetes</taxon>
        <taxon>Dothideomycetidae</taxon>
        <taxon>Mycosphaerellales</taxon>
        <taxon>Teratosphaeriaceae</taxon>
        <taxon>Friedmanniomyces</taxon>
    </lineage>
</organism>
<evidence type="ECO:0000256" key="1">
    <source>
        <dbReference type="SAM" id="Phobius"/>
    </source>
</evidence>
<protein>
    <submittedName>
        <fullName evidence="2">Uncharacterized protein</fullName>
    </submittedName>
</protein>
<keyword evidence="1" id="KW-0472">Membrane</keyword>
<keyword evidence="1" id="KW-0812">Transmembrane</keyword>
<sequence>MYMYNVSVCTVINLTPCSHPQAQNLNITSTSVAVIFAILAVGTGAQALVDPVAFSKSFGLTLEPTTLSPLPGTNAENPFSPSKNAASHPNQHQLTLAKSYASLMGVRQLGTGLTLLVFAYQGKWAEAATILAIIGFVVAGTDGFFLARAGYGSLGRFHAIPGAGIALLAAAAIYVGV</sequence>
<dbReference type="Proteomes" id="UP001168146">
    <property type="component" value="Unassembled WGS sequence"/>
</dbReference>
<dbReference type="Pfam" id="PF14087">
    <property type="entry name" value="DUF4267"/>
    <property type="match status" value="1"/>
</dbReference>
<reference evidence="2" key="1">
    <citation type="submission" date="2021-12" db="EMBL/GenBank/DDBJ databases">
        <title>Black yeast isolated from Biological Soil Crust.</title>
        <authorList>
            <person name="Kurbessoian T."/>
        </authorList>
    </citation>
    <scope>NUCLEOTIDE SEQUENCE</scope>
    <source>
        <strain evidence="2">CCFEE 5208</strain>
    </source>
</reference>
<gene>
    <name evidence="2" type="ORF">LTR82_001808</name>
</gene>
<feature type="transmembrane region" description="Helical" evidence="1">
    <location>
        <begin position="127"/>
        <end position="147"/>
    </location>
</feature>
<proteinExistence type="predicted"/>
<evidence type="ECO:0000313" key="3">
    <source>
        <dbReference type="Proteomes" id="UP001168146"/>
    </source>
</evidence>
<dbReference type="InterPro" id="IPR025363">
    <property type="entry name" value="DUF4267"/>
</dbReference>